<protein>
    <submittedName>
        <fullName evidence="8">Pre-mRNA-processing factor 39</fullName>
    </submittedName>
</protein>
<dbReference type="PANTHER" id="PTHR17204:SF5">
    <property type="entry name" value="PRE-MRNA-PROCESSING FACTOR 39"/>
    <property type="match status" value="1"/>
</dbReference>
<feature type="compositionally biased region" description="Polar residues" evidence="7">
    <location>
        <begin position="559"/>
        <end position="581"/>
    </location>
</feature>
<evidence type="ECO:0000256" key="5">
    <source>
        <dbReference type="ARBA" id="ARBA00023242"/>
    </source>
</evidence>
<evidence type="ECO:0000256" key="4">
    <source>
        <dbReference type="ARBA" id="ARBA00023187"/>
    </source>
</evidence>
<accession>A0A9Q1CII9</accession>
<comment type="similarity">
    <text evidence="6">Belongs to the PRP39 family.</text>
</comment>
<feature type="region of interest" description="Disordered" evidence="7">
    <location>
        <begin position="488"/>
        <end position="601"/>
    </location>
</feature>
<evidence type="ECO:0000256" key="1">
    <source>
        <dbReference type="ARBA" id="ARBA00004123"/>
    </source>
</evidence>
<feature type="region of interest" description="Disordered" evidence="7">
    <location>
        <begin position="131"/>
        <end position="196"/>
    </location>
</feature>
<evidence type="ECO:0000313" key="9">
    <source>
        <dbReference type="Proteomes" id="UP001152320"/>
    </source>
</evidence>
<dbReference type="InterPro" id="IPR059164">
    <property type="entry name" value="HAT_PRP39_C"/>
</dbReference>
<dbReference type="Pfam" id="PF23241">
    <property type="entry name" value="HAT_PRP39_C"/>
    <property type="match status" value="1"/>
</dbReference>
<gene>
    <name evidence="8" type="ORF">HOLleu_09083</name>
</gene>
<dbReference type="SUPFAM" id="SSF48452">
    <property type="entry name" value="TPR-like"/>
    <property type="match status" value="2"/>
</dbReference>
<dbReference type="InterPro" id="IPR003107">
    <property type="entry name" value="HAT"/>
</dbReference>
<feature type="compositionally biased region" description="Basic and acidic residues" evidence="7">
    <location>
        <begin position="504"/>
        <end position="523"/>
    </location>
</feature>
<reference evidence="8" key="1">
    <citation type="submission" date="2021-10" db="EMBL/GenBank/DDBJ databases">
        <title>Tropical sea cucumber genome reveals ecological adaptation and Cuvierian tubules defense mechanism.</title>
        <authorList>
            <person name="Chen T."/>
        </authorList>
    </citation>
    <scope>NUCLEOTIDE SEQUENCE</scope>
    <source>
        <strain evidence="8">Nanhai2018</strain>
        <tissue evidence="8">Muscle</tissue>
    </source>
</reference>
<evidence type="ECO:0000256" key="2">
    <source>
        <dbReference type="ARBA" id="ARBA00022664"/>
    </source>
</evidence>
<evidence type="ECO:0000256" key="7">
    <source>
        <dbReference type="SAM" id="MobiDB-lite"/>
    </source>
</evidence>
<proteinExistence type="inferred from homology"/>
<comment type="caution">
    <text evidence="8">The sequence shown here is derived from an EMBL/GenBank/DDBJ whole genome shotgun (WGS) entry which is preliminary data.</text>
</comment>
<dbReference type="GO" id="GO:0071004">
    <property type="term" value="C:U2-type prespliceosome"/>
    <property type="evidence" value="ECO:0007669"/>
    <property type="project" value="TreeGrafter"/>
</dbReference>
<evidence type="ECO:0000313" key="8">
    <source>
        <dbReference type="EMBL" id="KAJ8045956.1"/>
    </source>
</evidence>
<evidence type="ECO:0000256" key="3">
    <source>
        <dbReference type="ARBA" id="ARBA00022737"/>
    </source>
</evidence>
<feature type="compositionally biased region" description="Low complexity" evidence="7">
    <location>
        <begin position="542"/>
        <end position="556"/>
    </location>
</feature>
<name>A0A9Q1CII9_HOLLE</name>
<sequence>MKTLTKVYERGVKAIPLCPDLWIHYITFRMQDLIQDENRQEKVRELFDRAVAACGQDFRSDKLWDYFIKFEKQQKQFQRVTAIYDQLLQVPTQQLSQHFVKFKELINKNSPQDTLSLDEFLKLRAEYVSTKENGDTEMEEEAKDASMDDAPPGEERPPGEDSETSEEPSQGKDDTAAVTDVAPPGEDIKAKKELSDEEELEAIKELAIKVRDEIFKKTEEELKKRSKYEEQIRRPYFHAKPLEKGQIKNWKEYLDFEIENGSKERTVLLFERCMIACALYEEMWLKYAKHMESVDEEVASEVYRRSCTIHLPKKPTLHLHWAAFEESKGNVDAARKILSDLEQSVPNLVTVMLERINLERRQKRYTRVTAMYKQHIENSVKPDHLTFFASKLACFLQKVVGDLDAAREVLENAIEKKGIPEVLYMKLIDLEYQRNPIDEEQAFEVFQQILEKDISLETKILFSKRKLEFTRDFSQDVRRLQSTAEDHSKLLKLHQNSLKKRKHSGEGDESDSKKPKASSEIKPEVLPPTPPANYSQPAPTASFQQPQYSQSFQPHQPHMDQSQTYNYQQSWSNYQNPYSGYQQHQQPHQQWGNYGTGYYPS</sequence>
<dbReference type="Proteomes" id="UP001152320">
    <property type="component" value="Chromosome 3"/>
</dbReference>
<organism evidence="8 9">
    <name type="scientific">Holothuria leucospilota</name>
    <name type="common">Black long sea cucumber</name>
    <name type="synonym">Mertensiothuria leucospilota</name>
    <dbReference type="NCBI Taxonomy" id="206669"/>
    <lineage>
        <taxon>Eukaryota</taxon>
        <taxon>Metazoa</taxon>
        <taxon>Echinodermata</taxon>
        <taxon>Eleutherozoa</taxon>
        <taxon>Echinozoa</taxon>
        <taxon>Holothuroidea</taxon>
        <taxon>Aspidochirotacea</taxon>
        <taxon>Aspidochirotida</taxon>
        <taxon>Holothuriidae</taxon>
        <taxon>Holothuria</taxon>
    </lineage>
</organism>
<keyword evidence="5" id="KW-0539">Nucleus</keyword>
<comment type="subcellular location">
    <subcellularLocation>
        <location evidence="1">Nucleus</location>
    </subcellularLocation>
</comment>
<keyword evidence="4" id="KW-0508">mRNA splicing</keyword>
<dbReference type="InterPro" id="IPR011990">
    <property type="entry name" value="TPR-like_helical_dom_sf"/>
</dbReference>
<dbReference type="GO" id="GO:0000395">
    <property type="term" value="P:mRNA 5'-splice site recognition"/>
    <property type="evidence" value="ECO:0007669"/>
    <property type="project" value="TreeGrafter"/>
</dbReference>
<dbReference type="OrthoDB" id="10265668at2759"/>
<dbReference type="FunFam" id="1.25.40.10:FF:000063">
    <property type="entry name" value="Pre-mRNA processing factor 39"/>
    <property type="match status" value="1"/>
</dbReference>
<evidence type="ECO:0000256" key="6">
    <source>
        <dbReference type="ARBA" id="ARBA00038019"/>
    </source>
</evidence>
<dbReference type="GO" id="GO:0030627">
    <property type="term" value="F:pre-mRNA 5'-splice site binding"/>
    <property type="evidence" value="ECO:0007669"/>
    <property type="project" value="TreeGrafter"/>
</dbReference>
<dbReference type="SMART" id="SM00386">
    <property type="entry name" value="HAT"/>
    <property type="match status" value="8"/>
</dbReference>
<keyword evidence="3" id="KW-0677">Repeat</keyword>
<dbReference type="GO" id="GO:0000243">
    <property type="term" value="C:commitment complex"/>
    <property type="evidence" value="ECO:0007669"/>
    <property type="project" value="TreeGrafter"/>
</dbReference>
<keyword evidence="9" id="KW-1185">Reference proteome</keyword>
<dbReference type="Pfam" id="PF23240">
    <property type="entry name" value="HAT_PRP39_N"/>
    <property type="match status" value="1"/>
</dbReference>
<dbReference type="Gene3D" id="1.25.40.10">
    <property type="entry name" value="Tetratricopeptide repeat domain"/>
    <property type="match status" value="2"/>
</dbReference>
<feature type="compositionally biased region" description="Polar residues" evidence="7">
    <location>
        <begin position="532"/>
        <end position="541"/>
    </location>
</feature>
<keyword evidence="2" id="KW-0507">mRNA processing</keyword>
<dbReference type="AlphaFoldDB" id="A0A9Q1CII9"/>
<dbReference type="PANTHER" id="PTHR17204">
    <property type="entry name" value="PRE-MRNA PROCESSING PROTEIN PRP39-RELATED"/>
    <property type="match status" value="1"/>
</dbReference>
<dbReference type="GO" id="GO:0005685">
    <property type="term" value="C:U1 snRNP"/>
    <property type="evidence" value="ECO:0007669"/>
    <property type="project" value="TreeGrafter"/>
</dbReference>
<dbReference type="EMBL" id="JAIZAY010000003">
    <property type="protein sequence ID" value="KAJ8045956.1"/>
    <property type="molecule type" value="Genomic_DNA"/>
</dbReference>